<keyword evidence="5 6" id="KW-0472">Membrane</keyword>
<gene>
    <name evidence="7" type="primary">EMP3</name>
    <name evidence="7" type="synonym">LOC114667170</name>
</gene>
<organism evidence="7 8">
    <name type="scientific">Erpetoichthys calabaricus</name>
    <name type="common">Rope fish</name>
    <name type="synonym">Calamoichthys calabaricus</name>
    <dbReference type="NCBI Taxonomy" id="27687"/>
    <lineage>
        <taxon>Eukaryota</taxon>
        <taxon>Metazoa</taxon>
        <taxon>Chordata</taxon>
        <taxon>Craniata</taxon>
        <taxon>Vertebrata</taxon>
        <taxon>Euteleostomi</taxon>
        <taxon>Actinopterygii</taxon>
        <taxon>Polypteriformes</taxon>
        <taxon>Polypteridae</taxon>
        <taxon>Erpetoichthys</taxon>
    </lineage>
</organism>
<feature type="transmembrane region" description="Helical" evidence="6">
    <location>
        <begin position="68"/>
        <end position="89"/>
    </location>
</feature>
<dbReference type="InterPro" id="IPR004031">
    <property type="entry name" value="PMP22/EMP/MP20/Claudin"/>
</dbReference>
<dbReference type="InterPro" id="IPR050579">
    <property type="entry name" value="PMP-22/EMP/MP20-like"/>
</dbReference>
<dbReference type="Ensembl" id="ENSECRT00000034274.1">
    <property type="protein sequence ID" value="ENSECRP00000033546.1"/>
    <property type="gene ID" value="ENSECRG00000022705.1"/>
</dbReference>
<dbReference type="PROSITE" id="PS01221">
    <property type="entry name" value="PMP22_1"/>
    <property type="match status" value="1"/>
</dbReference>
<comment type="similarity">
    <text evidence="2 6">Belongs to the PMP-22/EMP/MP20 family.</text>
</comment>
<dbReference type="PANTHER" id="PTHR10671:SF8">
    <property type="entry name" value="EPITHELIAL MEMBRANE PROTEIN 3"/>
    <property type="match status" value="1"/>
</dbReference>
<comment type="subcellular location">
    <subcellularLocation>
        <location evidence="1 6">Membrane</location>
        <topology evidence="1 6">Multi-pass membrane protein</topology>
    </subcellularLocation>
</comment>
<evidence type="ECO:0000256" key="3">
    <source>
        <dbReference type="ARBA" id="ARBA00022692"/>
    </source>
</evidence>
<comment type="caution">
    <text evidence="6">Lacks conserved residue(s) required for the propagation of feature annotation.</text>
</comment>
<dbReference type="InterPro" id="IPR004032">
    <property type="entry name" value="PMP22_EMP_MP20"/>
</dbReference>
<dbReference type="OrthoDB" id="8714888at2759"/>
<evidence type="ECO:0000256" key="1">
    <source>
        <dbReference type="ARBA" id="ARBA00004141"/>
    </source>
</evidence>
<evidence type="ECO:0000313" key="7">
    <source>
        <dbReference type="Ensembl" id="ENSECRP00000033546.1"/>
    </source>
</evidence>
<dbReference type="GeneTree" id="ENSGT00950000182696"/>
<evidence type="ECO:0000256" key="6">
    <source>
        <dbReference type="RuleBase" id="RU363088"/>
    </source>
</evidence>
<reference evidence="7" key="1">
    <citation type="submission" date="2021-06" db="EMBL/GenBank/DDBJ databases">
        <authorList>
            <consortium name="Wellcome Sanger Institute Data Sharing"/>
        </authorList>
    </citation>
    <scope>NUCLEOTIDE SEQUENCE [LARGE SCALE GENOMIC DNA]</scope>
</reference>
<dbReference type="PRINTS" id="PR01453">
    <property type="entry name" value="EPMEMFAMILY"/>
</dbReference>
<dbReference type="Pfam" id="PF00822">
    <property type="entry name" value="PMP22_Claudin"/>
    <property type="match status" value="1"/>
</dbReference>
<keyword evidence="8" id="KW-1185">Reference proteome</keyword>
<proteinExistence type="inferred from homology"/>
<sequence length="161" mass="18335">MTLLLIAVSALHLLVLILLFIATLDKKWFVSSSDEVIDIWLNCYNTNNTDTWICKNASENEWLHAVQALMMLSVFFASAAFLVFLCQLYAMQRGGLFYTTGIFQLFSGLTVFSAALIYSIHSPEIVNSTRGRYGYCFYIAWMCCPLLLVSGSMYIHLRKKK</sequence>
<feature type="transmembrane region" description="Helical" evidence="6">
    <location>
        <begin position="138"/>
        <end position="157"/>
    </location>
</feature>
<dbReference type="Proteomes" id="UP000694620">
    <property type="component" value="Chromosome 16"/>
</dbReference>
<keyword evidence="3 6" id="KW-0812">Transmembrane</keyword>
<dbReference type="GO" id="GO:0005886">
    <property type="term" value="C:plasma membrane"/>
    <property type="evidence" value="ECO:0007669"/>
    <property type="project" value="TreeGrafter"/>
</dbReference>
<dbReference type="AlphaFoldDB" id="A0A8C4XIK2"/>
<dbReference type="Gene3D" id="1.20.140.150">
    <property type="match status" value="1"/>
</dbReference>
<name>A0A8C4XIK2_ERPCA</name>
<reference evidence="7" key="3">
    <citation type="submission" date="2025-09" db="UniProtKB">
        <authorList>
            <consortium name="Ensembl"/>
        </authorList>
    </citation>
    <scope>IDENTIFICATION</scope>
</reference>
<keyword evidence="4 6" id="KW-1133">Transmembrane helix</keyword>
<dbReference type="PANTHER" id="PTHR10671">
    <property type="entry name" value="EPITHELIAL MEMBRANE PROTEIN-RELATED"/>
    <property type="match status" value="1"/>
</dbReference>
<evidence type="ECO:0000256" key="4">
    <source>
        <dbReference type="ARBA" id="ARBA00022989"/>
    </source>
</evidence>
<reference evidence="7" key="2">
    <citation type="submission" date="2025-08" db="UniProtKB">
        <authorList>
            <consortium name="Ensembl"/>
        </authorList>
    </citation>
    <scope>IDENTIFICATION</scope>
</reference>
<evidence type="ECO:0000256" key="2">
    <source>
        <dbReference type="ARBA" id="ARBA00006864"/>
    </source>
</evidence>
<feature type="transmembrane region" description="Helical" evidence="6">
    <location>
        <begin position="96"/>
        <end position="118"/>
    </location>
</feature>
<evidence type="ECO:0000313" key="8">
    <source>
        <dbReference type="Proteomes" id="UP000694620"/>
    </source>
</evidence>
<protein>
    <submittedName>
        <fullName evidence="7">Epithelial membrane protein 3b (MAM blood group)</fullName>
    </submittedName>
</protein>
<evidence type="ECO:0000256" key="5">
    <source>
        <dbReference type="ARBA" id="ARBA00023136"/>
    </source>
</evidence>
<accession>A0A8C4XIK2</accession>